<dbReference type="AlphaFoldDB" id="A0A0R3KR75"/>
<name>A0A0R3KR75_9BRAD</name>
<dbReference type="EMBL" id="LLXX01000067">
    <property type="protein sequence ID" value="KRR09223.1"/>
    <property type="molecule type" value="Genomic_DNA"/>
</dbReference>
<evidence type="ECO:0000313" key="2">
    <source>
        <dbReference type="Proteomes" id="UP000051913"/>
    </source>
</evidence>
<evidence type="ECO:0000313" key="1">
    <source>
        <dbReference type="EMBL" id="KRR09223.1"/>
    </source>
</evidence>
<organism evidence="1 2">
    <name type="scientific">Bradyrhizobium valentinum</name>
    <dbReference type="NCBI Taxonomy" id="1518501"/>
    <lineage>
        <taxon>Bacteria</taxon>
        <taxon>Pseudomonadati</taxon>
        <taxon>Pseudomonadota</taxon>
        <taxon>Alphaproteobacteria</taxon>
        <taxon>Hyphomicrobiales</taxon>
        <taxon>Nitrobacteraceae</taxon>
        <taxon>Bradyrhizobium</taxon>
    </lineage>
</organism>
<protein>
    <submittedName>
        <fullName evidence="1">Uncharacterized protein</fullName>
    </submittedName>
</protein>
<dbReference type="Proteomes" id="UP000051913">
    <property type="component" value="Unassembled WGS sequence"/>
</dbReference>
<reference evidence="1 2" key="1">
    <citation type="submission" date="2014-03" db="EMBL/GenBank/DDBJ databases">
        <title>Bradyrhizobium valentinum sp. nov., isolated from effective nodules of Lupinus mariae-josephae, a lupine endemic of basic-lime soils in Eastern Spain.</title>
        <authorList>
            <person name="Duran D."/>
            <person name="Rey L."/>
            <person name="Navarro A."/>
            <person name="Busquets A."/>
            <person name="Imperial J."/>
            <person name="Ruiz-Argueso T."/>
        </authorList>
    </citation>
    <scope>NUCLEOTIDE SEQUENCE [LARGE SCALE GENOMIC DNA]</scope>
    <source>
        <strain evidence="1 2">LmjM3</strain>
    </source>
</reference>
<gene>
    <name evidence="1" type="ORF">CP49_09590</name>
</gene>
<keyword evidence="2" id="KW-1185">Reference proteome</keyword>
<proteinExistence type="predicted"/>
<comment type="caution">
    <text evidence="1">The sequence shown here is derived from an EMBL/GenBank/DDBJ whole genome shotgun (WGS) entry which is preliminary data.</text>
</comment>
<sequence length="74" mass="8361">MPVRKRSRDRARGSRPLPGIIEEARQALTDDSFGVRHDAFDQLRGMSASPVERNEWAGLVIFQPDPGYCSFVPF</sequence>
<dbReference type="STRING" id="1518501.CQ10_05835"/>
<accession>A0A0R3KR75</accession>